<organism evidence="1 2">
    <name type="scientific">Candidatus Nitrotoga fabula</name>
    <dbReference type="NCBI Taxonomy" id="2182327"/>
    <lineage>
        <taxon>Bacteria</taxon>
        <taxon>Pseudomonadati</taxon>
        <taxon>Pseudomonadota</taxon>
        <taxon>Betaproteobacteria</taxon>
        <taxon>Nitrosomonadales</taxon>
        <taxon>Gallionellaceae</taxon>
        <taxon>Candidatus Nitrotoga</taxon>
    </lineage>
</organism>
<dbReference type="Proteomes" id="UP000675882">
    <property type="component" value="Unassembled WGS sequence"/>
</dbReference>
<accession>A0A916F9L6</accession>
<reference evidence="1" key="1">
    <citation type="submission" date="2021-02" db="EMBL/GenBank/DDBJ databases">
        <authorList>
            <person name="Han P."/>
        </authorList>
    </citation>
    <scope>NUCLEOTIDE SEQUENCE</scope>
    <source>
        <strain evidence="1">Candidatus Nitrotoga sp. ZN8</strain>
    </source>
</reference>
<dbReference type="EMBL" id="CAJNBL010000041">
    <property type="protein sequence ID" value="CAE6733996.1"/>
    <property type="molecule type" value="Genomic_DNA"/>
</dbReference>
<evidence type="ECO:0000313" key="1">
    <source>
        <dbReference type="EMBL" id="CAE6733996.1"/>
    </source>
</evidence>
<proteinExistence type="predicted"/>
<name>A0A916F9L6_9PROT</name>
<protein>
    <submittedName>
        <fullName evidence="1">Uncharacterized protein</fullName>
    </submittedName>
</protein>
<keyword evidence="2" id="KW-1185">Reference proteome</keyword>
<sequence>MIRAPLIVHHPTELIDYLAAEKILNRIHDIS</sequence>
<evidence type="ECO:0000313" key="2">
    <source>
        <dbReference type="Proteomes" id="UP000675882"/>
    </source>
</evidence>
<comment type="caution">
    <text evidence="1">The sequence shown here is derived from an EMBL/GenBank/DDBJ whole genome shotgun (WGS) entry which is preliminary data.</text>
</comment>
<gene>
    <name evidence="1" type="ORF">NTGZN8_60037</name>
</gene>
<dbReference type="AlphaFoldDB" id="A0A916F9L6"/>